<keyword evidence="2" id="KW-1133">Transmembrane helix</keyword>
<dbReference type="EMBL" id="AGUF01000048">
    <property type="protein sequence ID" value="EHK65725.1"/>
    <property type="molecule type" value="Genomic_DNA"/>
</dbReference>
<feature type="region of interest" description="Disordered" evidence="1">
    <location>
        <begin position="1"/>
        <end position="26"/>
    </location>
</feature>
<accession>H0F7I4</accession>
<dbReference type="Proteomes" id="UP000003113">
    <property type="component" value="Unassembled WGS sequence"/>
</dbReference>
<feature type="transmembrane region" description="Helical" evidence="2">
    <location>
        <begin position="152"/>
        <end position="173"/>
    </location>
</feature>
<keyword evidence="2" id="KW-0812">Transmembrane</keyword>
<evidence type="ECO:0000256" key="2">
    <source>
        <dbReference type="SAM" id="Phobius"/>
    </source>
</evidence>
<evidence type="ECO:0000313" key="3">
    <source>
        <dbReference type="EMBL" id="EHK65725.1"/>
    </source>
</evidence>
<organism evidence="3 4">
    <name type="scientific">Achromobacter arsenitoxydans SY8</name>
    <dbReference type="NCBI Taxonomy" id="477184"/>
    <lineage>
        <taxon>Bacteria</taxon>
        <taxon>Pseudomonadati</taxon>
        <taxon>Pseudomonadota</taxon>
        <taxon>Betaproteobacteria</taxon>
        <taxon>Burkholderiales</taxon>
        <taxon>Alcaligenaceae</taxon>
        <taxon>Achromobacter</taxon>
    </lineage>
</organism>
<comment type="caution">
    <text evidence="3">The sequence shown here is derived from an EMBL/GenBank/DDBJ whole genome shotgun (WGS) entry which is preliminary data.</text>
</comment>
<dbReference type="PATRIC" id="fig|477184.5.peg.2704"/>
<evidence type="ECO:0000313" key="4">
    <source>
        <dbReference type="Proteomes" id="UP000003113"/>
    </source>
</evidence>
<feature type="transmembrane region" description="Helical" evidence="2">
    <location>
        <begin position="100"/>
        <end position="117"/>
    </location>
</feature>
<name>H0F7I4_9BURK</name>
<keyword evidence="2" id="KW-0472">Membrane</keyword>
<dbReference type="STRING" id="477184.KYC_13658"/>
<feature type="transmembrane region" description="Helical" evidence="2">
    <location>
        <begin position="123"/>
        <end position="140"/>
    </location>
</feature>
<gene>
    <name evidence="3" type="ORF">KYC_13658</name>
</gene>
<proteinExistence type="predicted"/>
<feature type="compositionally biased region" description="Pro residues" evidence="1">
    <location>
        <begin position="56"/>
        <end position="72"/>
    </location>
</feature>
<reference evidence="3 4" key="1">
    <citation type="journal article" date="2012" name="J. Bacteriol.">
        <title>Genome sequence of the highly efficient arsenite-oxidizing bacterium Achromobacter arsenitoxydans SY8.</title>
        <authorList>
            <person name="Li X."/>
            <person name="Hu Y."/>
            <person name="Gong J."/>
            <person name="Lin Y."/>
            <person name="Johnstone L."/>
            <person name="Rensing C."/>
            <person name="Wang G."/>
        </authorList>
    </citation>
    <scope>NUCLEOTIDE SEQUENCE [LARGE SCALE GENOMIC DNA]</scope>
    <source>
        <strain evidence="3 4">SY8</strain>
    </source>
</reference>
<dbReference type="AlphaFoldDB" id="H0F7I4"/>
<keyword evidence="4" id="KW-1185">Reference proteome</keyword>
<feature type="region of interest" description="Disordered" evidence="1">
    <location>
        <begin position="52"/>
        <end position="88"/>
    </location>
</feature>
<sequence>MYRMPSQFDPDGRQDHLAAAGGGSTSTTCSSCVVTLGAASVITATIFADLGARPPQSNPPESPVPAPAPEIRPPAQQEAPSGIPAFVQDRPPMTAGTRRLLGALALGLATLAGLAGLTVGLGFAAILFCAVYIGIFCTVYERAKRSPGRGAIVAVVMLAAIAVCAAFEMYVWMSNL</sequence>
<evidence type="ECO:0000256" key="1">
    <source>
        <dbReference type="SAM" id="MobiDB-lite"/>
    </source>
</evidence>
<dbReference type="RefSeq" id="WP_008163063.1">
    <property type="nucleotide sequence ID" value="NZ_AGUF01000048.1"/>
</dbReference>
<protein>
    <submittedName>
        <fullName evidence="3">Uncharacterized protein</fullName>
    </submittedName>
</protein>